<keyword evidence="8 13" id="KW-0472">Membrane</keyword>
<comment type="subcellular location">
    <subcellularLocation>
        <location evidence="1">Membrane</location>
        <topology evidence="1">Multi-pass membrane protein</topology>
    </subcellularLocation>
</comment>
<keyword evidence="6" id="KW-0915">Sodium</keyword>
<feature type="transmembrane region" description="Helical" evidence="13">
    <location>
        <begin position="521"/>
        <end position="543"/>
    </location>
</feature>
<reference evidence="14" key="1">
    <citation type="journal article" date="2023" name="PLoS Negl. Trop. Dis.">
        <title>A genome sequence for Biomphalaria pfeifferi, the major vector snail for the human-infecting parasite Schistosoma mansoni.</title>
        <authorList>
            <person name="Bu L."/>
            <person name="Lu L."/>
            <person name="Laidemitt M.R."/>
            <person name="Zhang S.M."/>
            <person name="Mutuku M."/>
            <person name="Mkoji G."/>
            <person name="Steinauer M."/>
            <person name="Loker E.S."/>
        </authorList>
    </citation>
    <scope>NUCLEOTIDE SEQUENCE</scope>
    <source>
        <strain evidence="14">KasaAsao</strain>
    </source>
</reference>
<evidence type="ECO:0000256" key="9">
    <source>
        <dbReference type="ARBA" id="ARBA00023201"/>
    </source>
</evidence>
<dbReference type="GO" id="GO:0005886">
    <property type="term" value="C:plasma membrane"/>
    <property type="evidence" value="ECO:0007669"/>
    <property type="project" value="TreeGrafter"/>
</dbReference>
<keyword evidence="10 11" id="KW-0407">Ion channel</keyword>
<proteinExistence type="inferred from homology"/>
<name>A0AAD8F9U7_BIOPF</name>
<keyword evidence="3 11" id="KW-0894">Sodium channel</keyword>
<dbReference type="PRINTS" id="PR01078">
    <property type="entry name" value="AMINACHANNEL"/>
</dbReference>
<evidence type="ECO:0000256" key="5">
    <source>
        <dbReference type="ARBA" id="ARBA00022989"/>
    </source>
</evidence>
<evidence type="ECO:0000256" key="12">
    <source>
        <dbReference type="SAM" id="MobiDB-lite"/>
    </source>
</evidence>
<dbReference type="PANTHER" id="PTHR11690">
    <property type="entry name" value="AMILORIDE-SENSITIVE SODIUM CHANNEL-RELATED"/>
    <property type="match status" value="1"/>
</dbReference>
<feature type="compositionally biased region" description="Low complexity" evidence="12">
    <location>
        <begin position="116"/>
        <end position="147"/>
    </location>
</feature>
<feature type="region of interest" description="Disordered" evidence="12">
    <location>
        <begin position="110"/>
        <end position="159"/>
    </location>
</feature>
<dbReference type="AlphaFoldDB" id="A0AAD8F9U7"/>
<dbReference type="InterPro" id="IPR001873">
    <property type="entry name" value="ENaC"/>
</dbReference>
<dbReference type="PANTHER" id="PTHR11690:SF248">
    <property type="entry name" value="PICKPOCKET 17, ISOFORM A"/>
    <property type="match status" value="1"/>
</dbReference>
<evidence type="ECO:0000256" key="13">
    <source>
        <dbReference type="SAM" id="Phobius"/>
    </source>
</evidence>
<evidence type="ECO:0000256" key="10">
    <source>
        <dbReference type="ARBA" id="ARBA00023303"/>
    </source>
</evidence>
<dbReference type="GO" id="GO:0015280">
    <property type="term" value="F:ligand-gated sodium channel activity"/>
    <property type="evidence" value="ECO:0007669"/>
    <property type="project" value="TreeGrafter"/>
</dbReference>
<protein>
    <submittedName>
        <fullName evidence="14">Amiloride-sensitive sodium channel subunit alpha</fullName>
    </submittedName>
</protein>
<evidence type="ECO:0000256" key="4">
    <source>
        <dbReference type="ARBA" id="ARBA00022692"/>
    </source>
</evidence>
<keyword evidence="4 11" id="KW-0812">Transmembrane</keyword>
<keyword evidence="15" id="KW-1185">Reference proteome</keyword>
<evidence type="ECO:0000256" key="3">
    <source>
        <dbReference type="ARBA" id="ARBA00022461"/>
    </source>
</evidence>
<keyword evidence="5 13" id="KW-1133">Transmembrane helix</keyword>
<comment type="similarity">
    <text evidence="11">Belongs to the amiloride-sensitive sodium channel (TC 1.A.6) family.</text>
</comment>
<keyword evidence="7 11" id="KW-0406">Ion transport</keyword>
<evidence type="ECO:0000256" key="6">
    <source>
        <dbReference type="ARBA" id="ARBA00023053"/>
    </source>
</evidence>
<evidence type="ECO:0000256" key="7">
    <source>
        <dbReference type="ARBA" id="ARBA00023065"/>
    </source>
</evidence>
<feature type="transmembrane region" description="Helical" evidence="13">
    <location>
        <begin position="6"/>
        <end position="27"/>
    </location>
</feature>
<organism evidence="14 15">
    <name type="scientific">Biomphalaria pfeifferi</name>
    <name type="common">Bloodfluke planorb</name>
    <name type="synonym">Freshwater snail</name>
    <dbReference type="NCBI Taxonomy" id="112525"/>
    <lineage>
        <taxon>Eukaryota</taxon>
        <taxon>Metazoa</taxon>
        <taxon>Spiralia</taxon>
        <taxon>Lophotrochozoa</taxon>
        <taxon>Mollusca</taxon>
        <taxon>Gastropoda</taxon>
        <taxon>Heterobranchia</taxon>
        <taxon>Euthyneura</taxon>
        <taxon>Panpulmonata</taxon>
        <taxon>Hygrophila</taxon>
        <taxon>Lymnaeoidea</taxon>
        <taxon>Planorbidae</taxon>
        <taxon>Biomphalaria</taxon>
    </lineage>
</organism>
<gene>
    <name evidence="14" type="ORF">Bpfe_015129</name>
</gene>
<dbReference type="Pfam" id="PF00858">
    <property type="entry name" value="ASC"/>
    <property type="match status" value="1"/>
</dbReference>
<keyword evidence="2 11" id="KW-0813">Transport</keyword>
<comment type="caution">
    <text evidence="14">The sequence shown here is derived from an EMBL/GenBank/DDBJ whole genome shotgun (WGS) entry which is preliminary data.</text>
</comment>
<evidence type="ECO:0000313" key="15">
    <source>
        <dbReference type="Proteomes" id="UP001233172"/>
    </source>
</evidence>
<evidence type="ECO:0000313" key="14">
    <source>
        <dbReference type="EMBL" id="KAK0055369.1"/>
    </source>
</evidence>
<dbReference type="Gene3D" id="1.10.287.770">
    <property type="entry name" value="YojJ-like"/>
    <property type="match status" value="1"/>
</dbReference>
<dbReference type="Proteomes" id="UP001233172">
    <property type="component" value="Unassembled WGS sequence"/>
</dbReference>
<evidence type="ECO:0000256" key="8">
    <source>
        <dbReference type="ARBA" id="ARBA00023136"/>
    </source>
</evidence>
<dbReference type="Gene3D" id="2.60.470.10">
    <property type="entry name" value="Acid-sensing ion channels like domains"/>
    <property type="match status" value="1"/>
</dbReference>
<keyword evidence="9 11" id="KW-0739">Sodium transport</keyword>
<accession>A0AAD8F9U7</accession>
<reference evidence="14" key="2">
    <citation type="submission" date="2023-04" db="EMBL/GenBank/DDBJ databases">
        <authorList>
            <person name="Bu L."/>
            <person name="Lu L."/>
            <person name="Laidemitt M.R."/>
            <person name="Zhang S.M."/>
            <person name="Mutuku M."/>
            <person name="Mkoji G."/>
            <person name="Steinauer M."/>
            <person name="Loker E.S."/>
        </authorList>
    </citation>
    <scope>NUCLEOTIDE SEQUENCE</scope>
    <source>
        <strain evidence="14">KasaAsao</strain>
        <tissue evidence="14">Whole Snail</tissue>
    </source>
</reference>
<sequence length="554" mass="63357">MTIRVLWAILTVIAISLMIFHLSFLFVKYRKYSKHADINIGFSYLEFPAVTVCNVNIMRKSMVKHSSKELQQFVSKLNIKDWIARAANTSSTTTTSTTAPKNIVKRAANTTYTNAGNSGTDTGNDGTDTGNDGTDTGNDGSDTTNYDYNDDYVPSSDYEENPYLDDYVIRQKILKSFLDSFDDGFNWQQDIYEDLFYKSYSSESWEAVSSRSTIATLVENFKDLYSIMNITQQKNVSHQVHDMLRQCSFATRTCENSYKQTTNSEFGNCYTIEDSRYVSKKSGPAGGLELILYLENDEYLPLVTSGRGAHVIIHDRNTVPLPEEEGIAISVGQQTMIALKEIRINRLGGKYTACKDVEEFYRIYGVRFTINLCQKMCLLRQIYEKCKCLDTHYNYINILMKFVDNRTCLTKEEINCMTETKVSFSGDGDSCDCLNPCSEKAYDAYVSSRYWPNDDIVDVLIQDVCTTKPHYCSTFKNKTSAQKRDNFLKLNIYYRDLNFEEINEEPDYDTYQVMSDFGGTIGLWLGFSMLSLFEILQIFVPLIKRLLFTVLGRG</sequence>
<dbReference type="EMBL" id="JASAOG010000070">
    <property type="protein sequence ID" value="KAK0055369.1"/>
    <property type="molecule type" value="Genomic_DNA"/>
</dbReference>
<evidence type="ECO:0000256" key="2">
    <source>
        <dbReference type="ARBA" id="ARBA00022448"/>
    </source>
</evidence>
<evidence type="ECO:0000256" key="1">
    <source>
        <dbReference type="ARBA" id="ARBA00004141"/>
    </source>
</evidence>
<evidence type="ECO:0000256" key="11">
    <source>
        <dbReference type="RuleBase" id="RU000679"/>
    </source>
</evidence>